<sequence length="303" mass="33796">MKFDFMGYRHTFLMGSGLLILLSLLLLLGKGLNYGIDFKGGNIIHLRFLEVMDENKIRQVFAQIPNLYFKPEQVVIQAVATGGGKEFILQYPAPAVDEKETSELHSTIMRQLKEKAPYEDESLAISNVGPTLGEEMKWQGIRAAFFSVVGILLYLAWRFEFYSGTGAVLALVHDLIITLGFISLLNVEFDVSVLAAVLTMLGYSVNDTIVVFDRIRENRRLMREQSFIALINESINSTLGRTINTSLTTLFTLFALLLVGGTSIKGFATTLTFGIAIGTYSSIFVASPILLFLTGERLDRKRR</sequence>
<dbReference type="GO" id="GO:0015450">
    <property type="term" value="F:protein-transporting ATPase activity"/>
    <property type="evidence" value="ECO:0007669"/>
    <property type="project" value="InterPro"/>
</dbReference>
<protein>
    <recommendedName>
        <fullName evidence="9">Protein-export membrane protein SecF</fullName>
    </recommendedName>
</protein>
<comment type="caution">
    <text evidence="11">The sequence shown here is derived from an EMBL/GenBank/DDBJ whole genome shotgun (WGS) entry which is preliminary data.</text>
</comment>
<name>A0A367ZKS8_9BACT</name>
<dbReference type="AlphaFoldDB" id="A0A367ZKS8"/>
<evidence type="ECO:0000259" key="10">
    <source>
        <dbReference type="Pfam" id="PF02355"/>
    </source>
</evidence>
<dbReference type="Gene3D" id="1.20.1640.10">
    <property type="entry name" value="Multidrug efflux transporter AcrB transmembrane domain"/>
    <property type="match status" value="1"/>
</dbReference>
<dbReference type="InterPro" id="IPR022813">
    <property type="entry name" value="SecD/SecF_arch_bac"/>
</dbReference>
<evidence type="ECO:0000256" key="1">
    <source>
        <dbReference type="ARBA" id="ARBA00004651"/>
    </source>
</evidence>
<reference evidence="11 12" key="1">
    <citation type="submission" date="2018-05" db="EMBL/GenBank/DDBJ databases">
        <title>A metagenomic window into the 2 km-deep terrestrial subsurface aquifer revealed taxonomically and functionally diverse microbial community comprising novel uncultured bacterial lineages.</title>
        <authorList>
            <person name="Kadnikov V.V."/>
            <person name="Mardanov A.V."/>
            <person name="Beletsky A.V."/>
            <person name="Banks D."/>
            <person name="Pimenov N.V."/>
            <person name="Frank Y.A."/>
            <person name="Karnachuk O.V."/>
            <person name="Ravin N.V."/>
        </authorList>
    </citation>
    <scope>NUCLEOTIDE SEQUENCE [LARGE SCALE GENOMIC DNA]</scope>
    <source>
        <strain evidence="11">BY5</strain>
    </source>
</reference>
<evidence type="ECO:0000256" key="3">
    <source>
        <dbReference type="ARBA" id="ARBA00022475"/>
    </source>
</evidence>
<evidence type="ECO:0000256" key="8">
    <source>
        <dbReference type="ARBA" id="ARBA00023136"/>
    </source>
</evidence>
<feature type="transmembrane region" description="Helical" evidence="9">
    <location>
        <begin position="273"/>
        <end position="293"/>
    </location>
</feature>
<comment type="subcellular location">
    <subcellularLocation>
        <location evidence="1 9">Cell membrane</location>
        <topology evidence="1 9">Multi-pass membrane protein</topology>
    </subcellularLocation>
</comment>
<dbReference type="InterPro" id="IPR022645">
    <property type="entry name" value="SecD/SecF_bac"/>
</dbReference>
<dbReference type="EMBL" id="QOQW01000022">
    <property type="protein sequence ID" value="RCK78457.1"/>
    <property type="molecule type" value="Genomic_DNA"/>
</dbReference>
<evidence type="ECO:0000256" key="7">
    <source>
        <dbReference type="ARBA" id="ARBA00023010"/>
    </source>
</evidence>
<dbReference type="PANTHER" id="PTHR30081">
    <property type="entry name" value="PROTEIN-EXPORT MEMBRANE PROTEIN SEC"/>
    <property type="match status" value="1"/>
</dbReference>
<keyword evidence="8 9" id="KW-0472">Membrane</keyword>
<feature type="transmembrane region" description="Helical" evidence="9">
    <location>
        <begin position="247"/>
        <end position="267"/>
    </location>
</feature>
<dbReference type="GO" id="GO:0006605">
    <property type="term" value="P:protein targeting"/>
    <property type="evidence" value="ECO:0007669"/>
    <property type="project" value="UniProtKB-UniRule"/>
</dbReference>
<dbReference type="NCBIfam" id="TIGR00916">
    <property type="entry name" value="2A0604s01"/>
    <property type="match status" value="1"/>
</dbReference>
<dbReference type="NCBIfam" id="TIGR00966">
    <property type="entry name" value="transloc_SecF"/>
    <property type="match status" value="1"/>
</dbReference>
<keyword evidence="3 9" id="KW-1003">Cell membrane</keyword>
<dbReference type="GO" id="GO:0065002">
    <property type="term" value="P:intracellular protein transmembrane transport"/>
    <property type="evidence" value="ECO:0007669"/>
    <property type="project" value="UniProtKB-UniRule"/>
</dbReference>
<dbReference type="InterPro" id="IPR048634">
    <property type="entry name" value="SecD_SecF_C"/>
</dbReference>
<comment type="similarity">
    <text evidence="9">Belongs to the SecD/SecF family. SecF subfamily.</text>
</comment>
<gene>
    <name evidence="9" type="primary">secF</name>
    <name evidence="11" type="ORF">OZSIB_1377</name>
</gene>
<keyword evidence="6 9" id="KW-1133">Transmembrane helix</keyword>
<dbReference type="InterPro" id="IPR022646">
    <property type="entry name" value="SecD/SecF_CS"/>
</dbReference>
<evidence type="ECO:0000256" key="9">
    <source>
        <dbReference type="HAMAP-Rule" id="MF_01464"/>
    </source>
</evidence>
<dbReference type="InterPro" id="IPR055344">
    <property type="entry name" value="SecD_SecF_C_bact"/>
</dbReference>
<dbReference type="GO" id="GO:0005886">
    <property type="term" value="C:plasma membrane"/>
    <property type="evidence" value="ECO:0007669"/>
    <property type="project" value="UniProtKB-SubCell"/>
</dbReference>
<keyword evidence="2 9" id="KW-0813">Transport</keyword>
<feature type="domain" description="Protein export membrane protein SecD/SecF C-terminal" evidence="10">
    <location>
        <begin position="112"/>
        <end position="294"/>
    </location>
</feature>
<dbReference type="PRINTS" id="PR01755">
    <property type="entry name" value="SECFTRNLCASE"/>
</dbReference>
<accession>A0A367ZKS8</accession>
<dbReference type="Pfam" id="PF07549">
    <property type="entry name" value="Sec_GG"/>
    <property type="match status" value="1"/>
</dbReference>
<dbReference type="Proteomes" id="UP000252355">
    <property type="component" value="Unassembled WGS sequence"/>
</dbReference>
<dbReference type="Pfam" id="PF02355">
    <property type="entry name" value="SecD_SecF_C"/>
    <property type="match status" value="1"/>
</dbReference>
<feature type="transmembrane region" description="Helical" evidence="9">
    <location>
        <begin position="140"/>
        <end position="157"/>
    </location>
</feature>
<dbReference type="SUPFAM" id="SSF82866">
    <property type="entry name" value="Multidrug efflux transporter AcrB transmembrane domain"/>
    <property type="match status" value="1"/>
</dbReference>
<dbReference type="GO" id="GO:0043952">
    <property type="term" value="P:protein transport by the Sec complex"/>
    <property type="evidence" value="ECO:0007669"/>
    <property type="project" value="UniProtKB-UniRule"/>
</dbReference>
<evidence type="ECO:0000256" key="5">
    <source>
        <dbReference type="ARBA" id="ARBA00022927"/>
    </source>
</evidence>
<evidence type="ECO:0000313" key="11">
    <source>
        <dbReference type="EMBL" id="RCK78457.1"/>
    </source>
</evidence>
<evidence type="ECO:0000256" key="4">
    <source>
        <dbReference type="ARBA" id="ARBA00022692"/>
    </source>
</evidence>
<comment type="function">
    <text evidence="9">Part of the Sec protein translocase complex. Interacts with the SecYEG preprotein conducting channel. SecDF uses the proton motive force (PMF) to complete protein translocation after the ATP-dependent function of SecA.</text>
</comment>
<feature type="transmembrane region" description="Helical" evidence="9">
    <location>
        <begin position="164"/>
        <end position="185"/>
    </location>
</feature>
<proteinExistence type="inferred from homology"/>
<dbReference type="PANTHER" id="PTHR30081:SF8">
    <property type="entry name" value="PROTEIN TRANSLOCASE SUBUNIT SECF"/>
    <property type="match status" value="1"/>
</dbReference>
<feature type="transmembrane region" description="Helical" evidence="9">
    <location>
        <begin position="191"/>
        <end position="212"/>
    </location>
</feature>
<keyword evidence="5 9" id="KW-0653">Protein transport</keyword>
<keyword evidence="7 9" id="KW-0811">Translocation</keyword>
<comment type="caution">
    <text evidence="9">Lacks conserved residue(s) required for the propagation of feature annotation.</text>
</comment>
<comment type="subunit">
    <text evidence="9">Forms a complex with SecD. Part of the essential Sec protein translocation apparatus which comprises SecA, SecYEG and auxiliary proteins SecDF. Other proteins may also be involved.</text>
</comment>
<keyword evidence="4 9" id="KW-0812">Transmembrane</keyword>
<dbReference type="HAMAP" id="MF_01464_B">
    <property type="entry name" value="SecF_B"/>
    <property type="match status" value="1"/>
</dbReference>
<dbReference type="InterPro" id="IPR005665">
    <property type="entry name" value="SecF_bac"/>
</dbReference>
<evidence type="ECO:0000313" key="12">
    <source>
        <dbReference type="Proteomes" id="UP000252355"/>
    </source>
</evidence>
<evidence type="ECO:0000256" key="6">
    <source>
        <dbReference type="ARBA" id="ARBA00022989"/>
    </source>
</evidence>
<organism evidence="11 12">
    <name type="scientific">Candidatus Ozemobacter sibiricus</name>
    <dbReference type="NCBI Taxonomy" id="2268124"/>
    <lineage>
        <taxon>Bacteria</taxon>
        <taxon>Candidatus Ozemobacteria</taxon>
        <taxon>Candidatus Ozemobacterales</taxon>
        <taxon>Candidatus Ozemobacteraceae</taxon>
        <taxon>Candidatus Ozemobacter</taxon>
    </lineage>
</organism>
<evidence type="ECO:0000256" key="2">
    <source>
        <dbReference type="ARBA" id="ARBA00022448"/>
    </source>
</evidence>